<proteinExistence type="predicted"/>
<dbReference type="AlphaFoldDB" id="A0AB73PUT9"/>
<dbReference type="InterPro" id="IPR006528">
    <property type="entry name" value="Phage_head_morphogenesis_dom"/>
</dbReference>
<name>A0AB73PUT9_ENTFC</name>
<accession>A0AB73PUT9</accession>
<dbReference type="RefSeq" id="WP_086324916.1">
    <property type="nucleotide sequence ID" value="NZ_NGLB01000001.1"/>
</dbReference>
<protein>
    <recommendedName>
        <fullName evidence="1">Phage head morphogenesis domain-containing protein</fullName>
    </recommendedName>
</protein>
<dbReference type="EMBL" id="NGLB01000001">
    <property type="protein sequence ID" value="OTO00440.1"/>
    <property type="molecule type" value="Genomic_DNA"/>
</dbReference>
<reference evidence="2 3" key="1">
    <citation type="submission" date="2017-05" db="EMBL/GenBank/DDBJ databases">
        <title>The Genome Sequence of Enterococcus faecium 6F2_DIV0138.</title>
        <authorList>
            <consortium name="The Broad Institute Genomics Platform"/>
            <consortium name="The Broad Institute Genomic Center for Infectious Diseases"/>
            <person name="Earl A."/>
            <person name="Manson A."/>
            <person name="Schwartman J."/>
            <person name="Gilmore M."/>
            <person name="Abouelleil A."/>
            <person name="Cao P."/>
            <person name="Chapman S."/>
            <person name="Cusick C."/>
            <person name="Shea T."/>
            <person name="Young S."/>
            <person name="Neafsey D."/>
            <person name="Nusbaum C."/>
            <person name="Birren B."/>
        </authorList>
    </citation>
    <scope>NUCLEOTIDE SEQUENCE [LARGE SCALE GENOMIC DNA]</scope>
    <source>
        <strain evidence="2 3">6F2_DIV0138</strain>
    </source>
</reference>
<dbReference type="Pfam" id="PF04233">
    <property type="entry name" value="Phage_Mu_F"/>
    <property type="match status" value="1"/>
</dbReference>
<gene>
    <name evidence="2" type="ORF">A5804_001950</name>
</gene>
<sequence length="301" mass="35013">MDYFIEREKQHIEEMLAKDRVTKREIQRIITQAQAEITQQINDLRKSLAGRENISVDELLKQADKMDVELFSEKAKIYVQTKDFSPQANRELRLYNYKMKVSRLELIKTQLNLELTAMMNDIDKLVASDLYNDAMSEFERQAGILKETTPKSLRTQITAIINGSYLDEEGKGGFVKFSSKLWGFKRVLQSELERLVTRATLAGQHPRVTAREIKRVFNVTTSQAVRLARTESSRIQTEVQRRMFEKAKVKRYMIIGEPDACSKCTPYLGKVFRIDEWIYTPPFHPHCRCSVVALPDDYYPS</sequence>
<evidence type="ECO:0000313" key="2">
    <source>
        <dbReference type="EMBL" id="OTO00440.1"/>
    </source>
</evidence>
<evidence type="ECO:0000313" key="3">
    <source>
        <dbReference type="Proteomes" id="UP000194737"/>
    </source>
</evidence>
<comment type="caution">
    <text evidence="2">The sequence shown here is derived from an EMBL/GenBank/DDBJ whole genome shotgun (WGS) entry which is preliminary data.</text>
</comment>
<feature type="domain" description="Phage head morphogenesis" evidence="1">
    <location>
        <begin position="192"/>
        <end position="291"/>
    </location>
</feature>
<organism evidence="2 3">
    <name type="scientific">Enterococcus faecium</name>
    <name type="common">Streptococcus faecium</name>
    <dbReference type="NCBI Taxonomy" id="1352"/>
    <lineage>
        <taxon>Bacteria</taxon>
        <taxon>Bacillati</taxon>
        <taxon>Bacillota</taxon>
        <taxon>Bacilli</taxon>
        <taxon>Lactobacillales</taxon>
        <taxon>Enterococcaceae</taxon>
        <taxon>Enterococcus</taxon>
    </lineage>
</organism>
<dbReference type="Proteomes" id="UP000194737">
    <property type="component" value="Unassembled WGS sequence"/>
</dbReference>
<dbReference type="NCBIfam" id="TIGR01641">
    <property type="entry name" value="phageSPP1_gp7"/>
    <property type="match status" value="1"/>
</dbReference>
<evidence type="ECO:0000259" key="1">
    <source>
        <dbReference type="Pfam" id="PF04233"/>
    </source>
</evidence>